<evidence type="ECO:0000313" key="2">
    <source>
        <dbReference type="Proteomes" id="UP000236291"/>
    </source>
</evidence>
<dbReference type="Proteomes" id="UP000236291">
    <property type="component" value="Unassembled WGS sequence"/>
</dbReference>
<organism evidence="1 2">
    <name type="scientific">Trifolium pratense</name>
    <name type="common">Red clover</name>
    <dbReference type="NCBI Taxonomy" id="57577"/>
    <lineage>
        <taxon>Eukaryota</taxon>
        <taxon>Viridiplantae</taxon>
        <taxon>Streptophyta</taxon>
        <taxon>Embryophyta</taxon>
        <taxon>Tracheophyta</taxon>
        <taxon>Spermatophyta</taxon>
        <taxon>Magnoliopsida</taxon>
        <taxon>eudicotyledons</taxon>
        <taxon>Gunneridae</taxon>
        <taxon>Pentapetalae</taxon>
        <taxon>rosids</taxon>
        <taxon>fabids</taxon>
        <taxon>Fabales</taxon>
        <taxon>Fabaceae</taxon>
        <taxon>Papilionoideae</taxon>
        <taxon>50 kb inversion clade</taxon>
        <taxon>NPAAA clade</taxon>
        <taxon>Hologalegina</taxon>
        <taxon>IRL clade</taxon>
        <taxon>Trifolieae</taxon>
        <taxon>Trifolium</taxon>
    </lineage>
</organism>
<gene>
    <name evidence="1" type="ORF">L195_g020488</name>
</gene>
<dbReference type="AlphaFoldDB" id="A0A2K3N2L1"/>
<sequence length="123" mass="14373">MHLECEGHLFGWCAFASSLWSKVFKWFGWDVAVPRDPLEIFRRFCTGRGSGKILKGLLAVWHVVVGAIWKLRNDLIFNSQVPVVDDVLHRIISTSWKWLVDKKMGSVCSLYEWKTYPMDCIRR</sequence>
<proteinExistence type="predicted"/>
<name>A0A2K3N2L1_TRIPR</name>
<protein>
    <submittedName>
        <fullName evidence="1">Uncharacterized protein</fullName>
    </submittedName>
</protein>
<reference evidence="1 2" key="2">
    <citation type="journal article" date="2017" name="Front. Plant Sci.">
        <title>Gene Classification and Mining of Molecular Markers Useful in Red Clover (Trifolium pratense) Breeding.</title>
        <authorList>
            <person name="Istvanek J."/>
            <person name="Dluhosova J."/>
            <person name="Dluhos P."/>
            <person name="Patkova L."/>
            <person name="Nedelnik J."/>
            <person name="Repkova J."/>
        </authorList>
    </citation>
    <scope>NUCLEOTIDE SEQUENCE [LARGE SCALE GENOMIC DNA]</scope>
    <source>
        <strain evidence="2">cv. Tatra</strain>
        <tissue evidence="1">Young leaves</tissue>
    </source>
</reference>
<evidence type="ECO:0000313" key="1">
    <source>
        <dbReference type="EMBL" id="PNX97262.1"/>
    </source>
</evidence>
<comment type="caution">
    <text evidence="1">The sequence shown here is derived from an EMBL/GenBank/DDBJ whole genome shotgun (WGS) entry which is preliminary data.</text>
</comment>
<dbReference type="EMBL" id="ASHM01015358">
    <property type="protein sequence ID" value="PNX97262.1"/>
    <property type="molecule type" value="Genomic_DNA"/>
</dbReference>
<reference evidence="1 2" key="1">
    <citation type="journal article" date="2014" name="Am. J. Bot.">
        <title>Genome assembly and annotation for red clover (Trifolium pratense; Fabaceae).</title>
        <authorList>
            <person name="Istvanek J."/>
            <person name="Jaros M."/>
            <person name="Krenek A."/>
            <person name="Repkova J."/>
        </authorList>
    </citation>
    <scope>NUCLEOTIDE SEQUENCE [LARGE SCALE GENOMIC DNA]</scope>
    <source>
        <strain evidence="2">cv. Tatra</strain>
        <tissue evidence="1">Young leaves</tissue>
    </source>
</reference>
<accession>A0A2K3N2L1</accession>